<evidence type="ECO:0000259" key="1">
    <source>
        <dbReference type="PROSITE" id="PS50965"/>
    </source>
</evidence>
<dbReference type="InterPro" id="IPR011528">
    <property type="entry name" value="NERD"/>
</dbReference>
<keyword evidence="3" id="KW-1185">Reference proteome</keyword>
<dbReference type="OrthoDB" id="569879at2"/>
<reference evidence="2 3" key="1">
    <citation type="submission" date="2018-03" db="EMBL/GenBank/DDBJ databases">
        <title>Genomic Encyclopedia of Type Strains, Phase III (KMG-III): the genomes of soil and plant-associated and newly described type strains.</title>
        <authorList>
            <person name="Whitman W."/>
        </authorList>
    </citation>
    <scope>NUCLEOTIDE SEQUENCE [LARGE SCALE GENOMIC DNA]</scope>
    <source>
        <strain evidence="2 3">CGMCC 1.07653</strain>
    </source>
</reference>
<feature type="domain" description="NERD" evidence="1">
    <location>
        <begin position="41"/>
        <end position="157"/>
    </location>
</feature>
<protein>
    <submittedName>
        <fullName evidence="2">Nuclease-like protein</fullName>
    </submittedName>
</protein>
<dbReference type="EMBL" id="PYAV01000004">
    <property type="protein sequence ID" value="PSL48610.1"/>
    <property type="molecule type" value="Genomic_DNA"/>
</dbReference>
<dbReference type="PROSITE" id="PS50965">
    <property type="entry name" value="NERD"/>
    <property type="match status" value="1"/>
</dbReference>
<comment type="caution">
    <text evidence="2">The sequence shown here is derived from an EMBL/GenBank/DDBJ whole genome shotgun (WGS) entry which is preliminary data.</text>
</comment>
<gene>
    <name evidence="2" type="ORF">B0H94_104211</name>
</gene>
<accession>A0A2P8HQW1</accession>
<dbReference type="AlphaFoldDB" id="A0A2P8HQW1"/>
<proteinExistence type="predicted"/>
<organism evidence="2 3">
    <name type="scientific">Salsuginibacillus halophilus</name>
    <dbReference type="NCBI Taxonomy" id="517424"/>
    <lineage>
        <taxon>Bacteria</taxon>
        <taxon>Bacillati</taxon>
        <taxon>Bacillota</taxon>
        <taxon>Bacilli</taxon>
        <taxon>Bacillales</taxon>
        <taxon>Bacillaceae</taxon>
        <taxon>Salsuginibacillus</taxon>
    </lineage>
</organism>
<dbReference type="Pfam" id="PF08378">
    <property type="entry name" value="NERD"/>
    <property type="match status" value="1"/>
</dbReference>
<name>A0A2P8HQW1_9BACI</name>
<evidence type="ECO:0000313" key="2">
    <source>
        <dbReference type="EMBL" id="PSL48610.1"/>
    </source>
</evidence>
<sequence length="316" mass="36992">MFQKHLQEPQHLRKLQALCRRTPETHPSYERIHADLKAAAAGYAGERLLTYPLERFSNQLHIFQGLRLPVAAHHYVQIDLLLISEQGMAIGEVKHWRGDIQLNDWYGPLYRTYFDKTELLPNPLLQVEEQREGLLDYFNRHSLLLPEIETFVIFTHREAQLRLPPTTNLPKIFLKERLPQMIRHHFTSSETQPLLHPHHYTNQILTDHKPLQIDVLQKYQVKCEDLLPGVQCASCCNLSMSRTQGVWRCLHCHTSQADAHVTALRDYQLLLGSHITNKDARHFLQVPSRHACRRILLHTATHVQTPSKRPYYRLFS</sequence>
<dbReference type="Proteomes" id="UP000242310">
    <property type="component" value="Unassembled WGS sequence"/>
</dbReference>
<dbReference type="RefSeq" id="WP_106588177.1">
    <property type="nucleotide sequence ID" value="NZ_PYAV01000004.1"/>
</dbReference>
<evidence type="ECO:0000313" key="3">
    <source>
        <dbReference type="Proteomes" id="UP000242310"/>
    </source>
</evidence>